<dbReference type="Gene3D" id="3.40.50.2300">
    <property type="match status" value="2"/>
</dbReference>
<keyword evidence="4" id="KW-0804">Transcription</keyword>
<evidence type="ECO:0000256" key="3">
    <source>
        <dbReference type="ARBA" id="ARBA00023125"/>
    </source>
</evidence>
<feature type="domain" description="HTH lacI-type" evidence="5">
    <location>
        <begin position="5"/>
        <end position="60"/>
    </location>
</feature>
<organism evidence="6 7">
    <name type="scientific">Ligilactobacillus ceti DSM 22408</name>
    <dbReference type="NCBI Taxonomy" id="1122146"/>
    <lineage>
        <taxon>Bacteria</taxon>
        <taxon>Bacillati</taxon>
        <taxon>Bacillota</taxon>
        <taxon>Bacilli</taxon>
        <taxon>Lactobacillales</taxon>
        <taxon>Lactobacillaceae</taxon>
        <taxon>Ligilactobacillus</taxon>
    </lineage>
</organism>
<dbReference type="PRINTS" id="PR00036">
    <property type="entry name" value="HTHLACI"/>
</dbReference>
<keyword evidence="7" id="KW-1185">Reference proteome</keyword>
<dbReference type="PANTHER" id="PTHR30146:SF148">
    <property type="entry name" value="HTH-TYPE TRANSCRIPTIONAL REPRESSOR PURR-RELATED"/>
    <property type="match status" value="1"/>
</dbReference>
<dbReference type="OrthoDB" id="9775106at2"/>
<accession>A0A0R2KIN0</accession>
<dbReference type="RefSeq" id="WP_027106315.1">
    <property type="nucleotide sequence ID" value="NZ_AUHP01000001.1"/>
</dbReference>
<dbReference type="PANTHER" id="PTHR30146">
    <property type="entry name" value="LACI-RELATED TRANSCRIPTIONAL REPRESSOR"/>
    <property type="match status" value="1"/>
</dbReference>
<dbReference type="EMBL" id="JQBZ01000017">
    <property type="protein sequence ID" value="KRN89250.1"/>
    <property type="molecule type" value="Genomic_DNA"/>
</dbReference>
<evidence type="ECO:0000256" key="2">
    <source>
        <dbReference type="ARBA" id="ARBA00023015"/>
    </source>
</evidence>
<evidence type="ECO:0000259" key="5">
    <source>
        <dbReference type="PROSITE" id="PS50932"/>
    </source>
</evidence>
<proteinExistence type="predicted"/>
<keyword evidence="3" id="KW-0238">DNA-binding</keyword>
<keyword evidence="2" id="KW-0805">Transcription regulation</keyword>
<dbReference type="AlphaFoldDB" id="A0A0R2KIN0"/>
<evidence type="ECO:0000313" key="7">
    <source>
        <dbReference type="Proteomes" id="UP000051500"/>
    </source>
</evidence>
<keyword evidence="1" id="KW-0678">Repressor</keyword>
<dbReference type="Pfam" id="PF13377">
    <property type="entry name" value="Peripla_BP_3"/>
    <property type="match status" value="1"/>
</dbReference>
<dbReference type="GO" id="GO:0000976">
    <property type="term" value="F:transcription cis-regulatory region binding"/>
    <property type="evidence" value="ECO:0007669"/>
    <property type="project" value="TreeGrafter"/>
</dbReference>
<dbReference type="InterPro" id="IPR028082">
    <property type="entry name" value="Peripla_BP_I"/>
</dbReference>
<protein>
    <submittedName>
        <fullName evidence="6">Transcriptional regulator</fullName>
    </submittedName>
</protein>
<dbReference type="CDD" id="cd01392">
    <property type="entry name" value="HTH_LacI"/>
    <property type="match status" value="1"/>
</dbReference>
<dbReference type="eggNOG" id="COG1609">
    <property type="taxonomic scope" value="Bacteria"/>
</dbReference>
<evidence type="ECO:0000313" key="6">
    <source>
        <dbReference type="EMBL" id="KRN89250.1"/>
    </source>
</evidence>
<sequence length="335" mass="37757">MNAKVRISDVAKEAGVSVTTVSQILNGKGQRFSEQTRNRVYAVRDQLGYVPDFNARNLITRSAKTIGVLVPNIGNPFFSTFIRGIEKQAMKSQFIPVIFGAENDPDVERYYIEELIKRTVDGLIIASPTVGQEEMDHLLDKNHIPYLLIDQNPLNAGDRIETDDKTGACLAMRHLLELGHRKIALVFPKEPSDNIMRRYQGYCDILAEYQIEPQEDLLITTELTKKGGYLAAAELVKTDATAVFAANDELAIGLYRGLKERGKKIPEDYSIVGYDNIDLSQYVDPPLTTVEQPVYEMGKIAFQKLVERIKEPQKEADEILLPVKLITRQSTRELK</sequence>
<dbReference type="SUPFAM" id="SSF53822">
    <property type="entry name" value="Periplasmic binding protein-like I"/>
    <property type="match status" value="1"/>
</dbReference>
<dbReference type="PROSITE" id="PS00356">
    <property type="entry name" value="HTH_LACI_1"/>
    <property type="match status" value="1"/>
</dbReference>
<dbReference type="SUPFAM" id="SSF47413">
    <property type="entry name" value="lambda repressor-like DNA-binding domains"/>
    <property type="match status" value="1"/>
</dbReference>
<dbReference type="SMART" id="SM00354">
    <property type="entry name" value="HTH_LACI"/>
    <property type="match status" value="1"/>
</dbReference>
<dbReference type="Proteomes" id="UP000051500">
    <property type="component" value="Unassembled WGS sequence"/>
</dbReference>
<dbReference type="Gene3D" id="1.10.260.40">
    <property type="entry name" value="lambda repressor-like DNA-binding domains"/>
    <property type="match status" value="1"/>
</dbReference>
<name>A0A0R2KIN0_9LACO</name>
<dbReference type="STRING" id="1122146.IV53_GL000163"/>
<dbReference type="GO" id="GO:0003700">
    <property type="term" value="F:DNA-binding transcription factor activity"/>
    <property type="evidence" value="ECO:0007669"/>
    <property type="project" value="TreeGrafter"/>
</dbReference>
<dbReference type="PROSITE" id="PS50932">
    <property type="entry name" value="HTH_LACI_2"/>
    <property type="match status" value="1"/>
</dbReference>
<evidence type="ECO:0000256" key="1">
    <source>
        <dbReference type="ARBA" id="ARBA00022491"/>
    </source>
</evidence>
<evidence type="ECO:0000256" key="4">
    <source>
        <dbReference type="ARBA" id="ARBA00023163"/>
    </source>
</evidence>
<gene>
    <name evidence="6" type="ORF">IV53_GL000163</name>
</gene>
<comment type="caution">
    <text evidence="6">The sequence shown here is derived from an EMBL/GenBank/DDBJ whole genome shotgun (WGS) entry which is preliminary data.</text>
</comment>
<dbReference type="Pfam" id="PF00356">
    <property type="entry name" value="LacI"/>
    <property type="match status" value="1"/>
</dbReference>
<dbReference type="PATRIC" id="fig|1122146.4.peg.165"/>
<dbReference type="InterPro" id="IPR010982">
    <property type="entry name" value="Lambda_DNA-bd_dom_sf"/>
</dbReference>
<dbReference type="InterPro" id="IPR046335">
    <property type="entry name" value="LacI/GalR-like_sensor"/>
</dbReference>
<reference evidence="6 7" key="1">
    <citation type="journal article" date="2015" name="Genome Announc.">
        <title>Expanding the biotechnology potential of lactobacilli through comparative genomics of 213 strains and associated genera.</title>
        <authorList>
            <person name="Sun Z."/>
            <person name="Harris H.M."/>
            <person name="McCann A."/>
            <person name="Guo C."/>
            <person name="Argimon S."/>
            <person name="Zhang W."/>
            <person name="Yang X."/>
            <person name="Jeffery I.B."/>
            <person name="Cooney J.C."/>
            <person name="Kagawa T.F."/>
            <person name="Liu W."/>
            <person name="Song Y."/>
            <person name="Salvetti E."/>
            <person name="Wrobel A."/>
            <person name="Rasinkangas P."/>
            <person name="Parkhill J."/>
            <person name="Rea M.C."/>
            <person name="O'Sullivan O."/>
            <person name="Ritari J."/>
            <person name="Douillard F.P."/>
            <person name="Paul Ross R."/>
            <person name="Yang R."/>
            <person name="Briner A.E."/>
            <person name="Felis G.E."/>
            <person name="de Vos W.M."/>
            <person name="Barrangou R."/>
            <person name="Klaenhammer T.R."/>
            <person name="Caufield P.W."/>
            <person name="Cui Y."/>
            <person name="Zhang H."/>
            <person name="O'Toole P.W."/>
        </authorList>
    </citation>
    <scope>NUCLEOTIDE SEQUENCE [LARGE SCALE GENOMIC DNA]</scope>
    <source>
        <strain evidence="6 7">DSM 22408</strain>
    </source>
</reference>
<dbReference type="InterPro" id="IPR000843">
    <property type="entry name" value="HTH_LacI"/>
</dbReference>
<dbReference type="NCBIfam" id="NF047341">
    <property type="entry name" value="lactose_RbsR"/>
    <property type="match status" value="1"/>
</dbReference>